<dbReference type="SUPFAM" id="SSF109998">
    <property type="entry name" value="Triger factor/SurA peptide-binding domain-like"/>
    <property type="match status" value="1"/>
</dbReference>
<evidence type="ECO:0000256" key="14">
    <source>
        <dbReference type="PROSITE-ProRule" id="PRU00278"/>
    </source>
</evidence>
<comment type="similarity">
    <text evidence="11">Belongs to the PpiD chaperone family.</text>
</comment>
<dbReference type="Pfam" id="PF13624">
    <property type="entry name" value="SurA_N_3"/>
    <property type="match status" value="1"/>
</dbReference>
<keyword evidence="14" id="KW-0697">Rotamase</keyword>
<dbReference type="Pfam" id="PF13145">
    <property type="entry name" value="Rotamase_2"/>
    <property type="match status" value="1"/>
</dbReference>
<dbReference type="InterPro" id="IPR000297">
    <property type="entry name" value="PPIase_PpiC"/>
</dbReference>
<dbReference type="GO" id="GO:0003755">
    <property type="term" value="F:peptidyl-prolyl cis-trans isomerase activity"/>
    <property type="evidence" value="ECO:0007669"/>
    <property type="project" value="UniProtKB-KW"/>
</dbReference>
<evidence type="ECO:0000256" key="5">
    <source>
        <dbReference type="ARBA" id="ARBA00022692"/>
    </source>
</evidence>
<dbReference type="OrthoDB" id="9768393at2"/>
<keyword evidence="7 15" id="KW-0472">Membrane</keyword>
<evidence type="ECO:0000256" key="3">
    <source>
        <dbReference type="ARBA" id="ARBA00022475"/>
    </source>
</evidence>
<evidence type="ECO:0000256" key="11">
    <source>
        <dbReference type="ARBA" id="ARBA00038408"/>
    </source>
</evidence>
<dbReference type="PANTHER" id="PTHR47529:SF1">
    <property type="entry name" value="PERIPLASMIC CHAPERONE PPID"/>
    <property type="match status" value="1"/>
</dbReference>
<evidence type="ECO:0000256" key="2">
    <source>
        <dbReference type="ARBA" id="ARBA00018370"/>
    </source>
</evidence>
<evidence type="ECO:0000256" key="15">
    <source>
        <dbReference type="SAM" id="Phobius"/>
    </source>
</evidence>
<keyword evidence="14" id="KW-0413">Isomerase</keyword>
<dbReference type="PROSITE" id="PS50198">
    <property type="entry name" value="PPIC_PPIASE_2"/>
    <property type="match status" value="1"/>
</dbReference>
<evidence type="ECO:0000259" key="16">
    <source>
        <dbReference type="PROSITE" id="PS50198"/>
    </source>
</evidence>
<keyword evidence="4" id="KW-0997">Cell inner membrane</keyword>
<evidence type="ECO:0000256" key="6">
    <source>
        <dbReference type="ARBA" id="ARBA00022989"/>
    </source>
</evidence>
<evidence type="ECO:0000256" key="10">
    <source>
        <dbReference type="ARBA" id="ARBA00031484"/>
    </source>
</evidence>
<proteinExistence type="inferred from homology"/>
<dbReference type="InterPro" id="IPR046357">
    <property type="entry name" value="PPIase_dom_sf"/>
</dbReference>
<keyword evidence="3" id="KW-1003">Cell membrane</keyword>
<evidence type="ECO:0000256" key="1">
    <source>
        <dbReference type="ARBA" id="ARBA00004382"/>
    </source>
</evidence>
<dbReference type="EMBL" id="SACL01000016">
    <property type="protein sequence ID" value="RVT89919.1"/>
    <property type="molecule type" value="Genomic_DNA"/>
</dbReference>
<evidence type="ECO:0000256" key="9">
    <source>
        <dbReference type="ARBA" id="ARBA00030642"/>
    </source>
</evidence>
<feature type="domain" description="PpiC" evidence="16">
    <location>
        <begin position="316"/>
        <end position="416"/>
    </location>
</feature>
<evidence type="ECO:0000313" key="17">
    <source>
        <dbReference type="EMBL" id="RVT89919.1"/>
    </source>
</evidence>
<dbReference type="InterPro" id="IPR052029">
    <property type="entry name" value="PpiD_chaperone"/>
</dbReference>
<comment type="subcellular location">
    <subcellularLocation>
        <location evidence="1">Cell inner membrane</location>
        <topology evidence="1">Single-pass type II membrane protein</topology>
        <orientation evidence="1">Periplasmic side</orientation>
    </subcellularLocation>
</comment>
<evidence type="ECO:0000256" key="13">
    <source>
        <dbReference type="ARBA" id="ARBA00042775"/>
    </source>
</evidence>
<reference evidence="17 18" key="1">
    <citation type="submission" date="2019-01" db="EMBL/GenBank/DDBJ databases">
        <authorList>
            <person name="Chen W.-M."/>
        </authorList>
    </citation>
    <scope>NUCLEOTIDE SEQUENCE [LARGE SCALE GENOMIC DNA]</scope>
    <source>
        <strain evidence="17 18">CCP-6</strain>
    </source>
</reference>
<sequence length="701" mass="76544">MRAARVAVHLPVARDQRPDAWRHLYPSWRPSGAWPSLLTTPALLFGPDARFGKRLQPGYAVRIMLTALRAFAGTWFAKVLFILLIASFGAWGIADMLRSMGTDTAVARVDGQTVEFTEAQDAARRELQRLVRITEGRLQPDARVRTAVAQQAVESLVNDRVLSREIGRMHVAVPDAAAREYVFGIPAFQGTDGRFSRIQFDSFLSGNGLTEGQFLELLRRDLARQQIVNAVRAGAAAPSFLAERLLAWQREQRSVRLVELRVADAPEPEAPTDAQLERFHENNADRFSAPEYRQVALGLLNAAILTPQMQVTDAELEEAYAAHRARFETPEKREIQQALFQDEAAARAFAATWRANNEGAAAAAEAAHGIFSDLGEVERSGLPVPELATTAFSLADNAVSDPVQTPFGWHVLRAHITQAAETRSLDQVRDELRTEVASEKAADEALRRTNAVQDGLAGGESVEETSRAHNLQYVAVELDAQGKGRDGRDVALPIPSTARAALLREIFGTERGAAPHLAEGDYGFAAIEVKEVTPAALRPLAEVRDAVLRAYVQDARRRHQEGRAAALIAATRAGKSLEEAAREADIPVEEQGPFPREAGATNPIPREYLGPIFELRMNEVTMIPSPVAFAVVQLTGVTHPAVQPPAAPAEGEEAPADPLATIKRETDTAIAEDIEAQFMAAIRARADVRINQRLLNQLAAE</sequence>
<organism evidence="17 18">
    <name type="scientific">Rhodovarius crocodyli</name>
    <dbReference type="NCBI Taxonomy" id="1979269"/>
    <lineage>
        <taxon>Bacteria</taxon>
        <taxon>Pseudomonadati</taxon>
        <taxon>Pseudomonadota</taxon>
        <taxon>Alphaproteobacteria</taxon>
        <taxon>Acetobacterales</taxon>
        <taxon>Roseomonadaceae</taxon>
        <taxon>Rhodovarius</taxon>
    </lineage>
</organism>
<comment type="caution">
    <text evidence="17">The sequence shown here is derived from an EMBL/GenBank/DDBJ whole genome shotgun (WGS) entry which is preliminary data.</text>
</comment>
<evidence type="ECO:0000256" key="12">
    <source>
        <dbReference type="ARBA" id="ARBA00040743"/>
    </source>
</evidence>
<gene>
    <name evidence="17" type="ORF">EOD42_24465</name>
</gene>
<keyword evidence="6 15" id="KW-1133">Transmembrane helix</keyword>
<dbReference type="AlphaFoldDB" id="A0A437LX20"/>
<evidence type="ECO:0000313" key="18">
    <source>
        <dbReference type="Proteomes" id="UP000282957"/>
    </source>
</evidence>
<evidence type="ECO:0000256" key="4">
    <source>
        <dbReference type="ARBA" id="ARBA00022519"/>
    </source>
</evidence>
<dbReference type="InterPro" id="IPR027304">
    <property type="entry name" value="Trigger_fact/SurA_dom_sf"/>
</dbReference>
<dbReference type="SUPFAM" id="SSF54534">
    <property type="entry name" value="FKBP-like"/>
    <property type="match status" value="1"/>
</dbReference>
<protein>
    <recommendedName>
        <fullName evidence="2">Parvulin-like PPIase</fullName>
    </recommendedName>
    <alternativeName>
        <fullName evidence="9">Peptidyl-prolyl cis-trans isomerase plp</fullName>
    </alternativeName>
    <alternativeName>
        <fullName evidence="12">Periplasmic chaperone PpiD</fullName>
    </alternativeName>
    <alternativeName>
        <fullName evidence="13">Periplasmic folding chaperone</fullName>
    </alternativeName>
    <alternativeName>
        <fullName evidence="10">Rotamase plp</fullName>
    </alternativeName>
</protein>
<dbReference type="Gene3D" id="3.10.50.40">
    <property type="match status" value="1"/>
</dbReference>
<keyword evidence="18" id="KW-1185">Reference proteome</keyword>
<dbReference type="PANTHER" id="PTHR47529">
    <property type="entry name" value="PEPTIDYL-PROLYL CIS-TRANS ISOMERASE D"/>
    <property type="match status" value="1"/>
</dbReference>
<accession>A0A437LX20</accession>
<dbReference type="Gene3D" id="1.10.4030.10">
    <property type="entry name" value="Porin chaperone SurA, peptide-binding domain"/>
    <property type="match status" value="1"/>
</dbReference>
<name>A0A437LX20_9PROT</name>
<evidence type="ECO:0000256" key="7">
    <source>
        <dbReference type="ARBA" id="ARBA00023136"/>
    </source>
</evidence>
<evidence type="ECO:0000256" key="8">
    <source>
        <dbReference type="ARBA" id="ARBA00023186"/>
    </source>
</evidence>
<dbReference type="GO" id="GO:0005886">
    <property type="term" value="C:plasma membrane"/>
    <property type="evidence" value="ECO:0007669"/>
    <property type="project" value="UniProtKB-SubCell"/>
</dbReference>
<keyword evidence="8" id="KW-0143">Chaperone</keyword>
<feature type="transmembrane region" description="Helical" evidence="15">
    <location>
        <begin position="72"/>
        <end position="94"/>
    </location>
</feature>
<keyword evidence="5 15" id="KW-0812">Transmembrane</keyword>
<dbReference type="Proteomes" id="UP000282957">
    <property type="component" value="Unassembled WGS sequence"/>
</dbReference>